<sequence length="273" mass="32126">MKNMFNLPFKFENNPGTYDIKLLDISKDNLAIEISELLKQTYLSDCRDERSDSVHGKMYGPHHRLMISLPTNYKRYHKNIFYLVDPNSPYTFLTDEVMTKLGVEHKIPSSGVYLEINQKPTRAFISTGHFRDVNVIGTNFLDGLKLHINYLYPYGFELEFPQHNQASSQQAQLSQQYPQQQQTQQPPMQPYAQQQQQQQPQQSQPLQPQHQQQYPYSYSGSQQQQPPQQQQPQQSQQYAQQPLSQDNSYYPKEQKHEFDDHQQQQMPPTHYSP</sequence>
<protein>
    <submittedName>
        <fullName evidence="2">Uncharacterized protein</fullName>
    </submittedName>
</protein>
<keyword evidence="3" id="KW-1185">Reference proteome</keyword>
<feature type="region of interest" description="Disordered" evidence="1">
    <location>
        <begin position="165"/>
        <end position="273"/>
    </location>
</feature>
<dbReference type="GeneID" id="31365066"/>
<gene>
    <name evidence="2" type="ORF">PPL_09591</name>
</gene>
<feature type="compositionally biased region" description="Basic and acidic residues" evidence="1">
    <location>
        <begin position="252"/>
        <end position="262"/>
    </location>
</feature>
<evidence type="ECO:0000313" key="3">
    <source>
        <dbReference type="Proteomes" id="UP000001396"/>
    </source>
</evidence>
<feature type="compositionally biased region" description="Low complexity" evidence="1">
    <location>
        <begin position="165"/>
        <end position="245"/>
    </location>
</feature>
<accession>D3BNS0</accession>
<dbReference type="AlphaFoldDB" id="D3BNS0"/>
<dbReference type="InParanoid" id="D3BNS0"/>
<dbReference type="EMBL" id="ADBJ01000044">
    <property type="protein sequence ID" value="EFA76839.1"/>
    <property type="molecule type" value="Genomic_DNA"/>
</dbReference>
<evidence type="ECO:0000256" key="1">
    <source>
        <dbReference type="SAM" id="MobiDB-lite"/>
    </source>
</evidence>
<comment type="caution">
    <text evidence="2">The sequence shown here is derived from an EMBL/GenBank/DDBJ whole genome shotgun (WGS) entry which is preliminary data.</text>
</comment>
<proteinExistence type="predicted"/>
<dbReference type="Proteomes" id="UP000001396">
    <property type="component" value="Unassembled WGS sequence"/>
</dbReference>
<feature type="compositionally biased region" description="Polar residues" evidence="1">
    <location>
        <begin position="263"/>
        <end position="273"/>
    </location>
</feature>
<reference evidence="2 3" key="1">
    <citation type="journal article" date="2011" name="Genome Res.">
        <title>Phylogeny-wide analysis of social amoeba genomes highlights ancient origins for complex intercellular communication.</title>
        <authorList>
            <person name="Heidel A.J."/>
            <person name="Lawal H.M."/>
            <person name="Felder M."/>
            <person name="Schilde C."/>
            <person name="Helps N.R."/>
            <person name="Tunggal B."/>
            <person name="Rivero F."/>
            <person name="John U."/>
            <person name="Schleicher M."/>
            <person name="Eichinger L."/>
            <person name="Platzer M."/>
            <person name="Noegel A.A."/>
            <person name="Schaap P."/>
            <person name="Gloeckner G."/>
        </authorList>
    </citation>
    <scope>NUCLEOTIDE SEQUENCE [LARGE SCALE GENOMIC DNA]</scope>
    <source>
        <strain evidence="3">ATCC 26659 / Pp 5 / PN500</strain>
    </source>
</reference>
<organism evidence="2 3">
    <name type="scientific">Heterostelium pallidum (strain ATCC 26659 / Pp 5 / PN500)</name>
    <name type="common">Cellular slime mold</name>
    <name type="synonym">Polysphondylium pallidum</name>
    <dbReference type="NCBI Taxonomy" id="670386"/>
    <lineage>
        <taxon>Eukaryota</taxon>
        <taxon>Amoebozoa</taxon>
        <taxon>Evosea</taxon>
        <taxon>Eumycetozoa</taxon>
        <taxon>Dictyostelia</taxon>
        <taxon>Acytosteliales</taxon>
        <taxon>Acytosteliaceae</taxon>
        <taxon>Heterostelium</taxon>
    </lineage>
</organism>
<name>D3BNS0_HETP5</name>
<dbReference type="RefSeq" id="XP_020428971.1">
    <property type="nucleotide sequence ID" value="XM_020580384.1"/>
</dbReference>
<evidence type="ECO:0000313" key="2">
    <source>
        <dbReference type="EMBL" id="EFA76839.1"/>
    </source>
</evidence>
<dbReference type="STRING" id="670386.D3BNS0"/>